<evidence type="ECO:0000313" key="1">
    <source>
        <dbReference type="EMBL" id="KAH6926276.1"/>
    </source>
</evidence>
<dbReference type="Proteomes" id="UP000821845">
    <property type="component" value="Chromosome 7"/>
</dbReference>
<gene>
    <name evidence="1" type="ORF">HPB50_016219</name>
</gene>
<sequence>MLPKEKEEKNIVVEFFCSSAEQRATEFSKQRKGEKFTTSEIGFPESTPVYVNEHLFAEHKALLGVRIARLKEKG</sequence>
<comment type="caution">
    <text evidence="1">The sequence shown here is derived from an EMBL/GenBank/DDBJ whole genome shotgun (WGS) entry which is preliminary data.</text>
</comment>
<evidence type="ECO:0000313" key="2">
    <source>
        <dbReference type="Proteomes" id="UP000821845"/>
    </source>
</evidence>
<keyword evidence="2" id="KW-1185">Reference proteome</keyword>
<protein>
    <submittedName>
        <fullName evidence="1">Uncharacterized protein</fullName>
    </submittedName>
</protein>
<organism evidence="1 2">
    <name type="scientific">Hyalomma asiaticum</name>
    <name type="common">Tick</name>
    <dbReference type="NCBI Taxonomy" id="266040"/>
    <lineage>
        <taxon>Eukaryota</taxon>
        <taxon>Metazoa</taxon>
        <taxon>Ecdysozoa</taxon>
        <taxon>Arthropoda</taxon>
        <taxon>Chelicerata</taxon>
        <taxon>Arachnida</taxon>
        <taxon>Acari</taxon>
        <taxon>Parasitiformes</taxon>
        <taxon>Ixodida</taxon>
        <taxon>Ixodoidea</taxon>
        <taxon>Ixodidae</taxon>
        <taxon>Hyalomminae</taxon>
        <taxon>Hyalomma</taxon>
    </lineage>
</organism>
<accession>A0ACB7RWW1</accession>
<proteinExistence type="predicted"/>
<dbReference type="EMBL" id="CM023487">
    <property type="protein sequence ID" value="KAH6926276.1"/>
    <property type="molecule type" value="Genomic_DNA"/>
</dbReference>
<reference evidence="1" key="1">
    <citation type="submission" date="2020-05" db="EMBL/GenBank/DDBJ databases">
        <title>Large-scale comparative analyses of tick genomes elucidate their genetic diversity and vector capacities.</title>
        <authorList>
            <person name="Jia N."/>
            <person name="Wang J."/>
            <person name="Shi W."/>
            <person name="Du L."/>
            <person name="Sun Y."/>
            <person name="Zhan W."/>
            <person name="Jiang J."/>
            <person name="Wang Q."/>
            <person name="Zhang B."/>
            <person name="Ji P."/>
            <person name="Sakyi L.B."/>
            <person name="Cui X."/>
            <person name="Yuan T."/>
            <person name="Jiang B."/>
            <person name="Yang W."/>
            <person name="Lam T.T.-Y."/>
            <person name="Chang Q."/>
            <person name="Ding S."/>
            <person name="Wang X."/>
            <person name="Zhu J."/>
            <person name="Ruan X."/>
            <person name="Zhao L."/>
            <person name="Wei J."/>
            <person name="Que T."/>
            <person name="Du C."/>
            <person name="Cheng J."/>
            <person name="Dai P."/>
            <person name="Han X."/>
            <person name="Huang E."/>
            <person name="Gao Y."/>
            <person name="Liu J."/>
            <person name="Shao H."/>
            <person name="Ye R."/>
            <person name="Li L."/>
            <person name="Wei W."/>
            <person name="Wang X."/>
            <person name="Wang C."/>
            <person name="Yang T."/>
            <person name="Huo Q."/>
            <person name="Li W."/>
            <person name="Guo W."/>
            <person name="Chen H."/>
            <person name="Zhou L."/>
            <person name="Ni X."/>
            <person name="Tian J."/>
            <person name="Zhou Y."/>
            <person name="Sheng Y."/>
            <person name="Liu T."/>
            <person name="Pan Y."/>
            <person name="Xia L."/>
            <person name="Li J."/>
            <person name="Zhao F."/>
            <person name="Cao W."/>
        </authorList>
    </citation>
    <scope>NUCLEOTIDE SEQUENCE</scope>
    <source>
        <strain evidence="1">Hyas-2018</strain>
    </source>
</reference>
<name>A0ACB7RWW1_HYAAI</name>